<feature type="domain" description="AMP-dependent synthetase/ligase" evidence="2">
    <location>
        <begin position="31"/>
        <end position="420"/>
    </location>
</feature>
<dbReference type="PROSITE" id="PS00455">
    <property type="entry name" value="AMP_BINDING"/>
    <property type="match status" value="1"/>
</dbReference>
<organism evidence="4 5">
    <name type="scientific">Tessaracoccus oleiagri</name>
    <dbReference type="NCBI Taxonomy" id="686624"/>
    <lineage>
        <taxon>Bacteria</taxon>
        <taxon>Bacillati</taxon>
        <taxon>Actinomycetota</taxon>
        <taxon>Actinomycetes</taxon>
        <taxon>Propionibacteriales</taxon>
        <taxon>Propionibacteriaceae</taxon>
        <taxon>Tessaracoccus</taxon>
    </lineage>
</organism>
<protein>
    <submittedName>
        <fullName evidence="4">Long-chain acyl-CoA synthetase</fullName>
    </submittedName>
</protein>
<dbReference type="InterPro" id="IPR042099">
    <property type="entry name" value="ANL_N_sf"/>
</dbReference>
<dbReference type="SUPFAM" id="SSF56801">
    <property type="entry name" value="Acetyl-CoA synthetase-like"/>
    <property type="match status" value="1"/>
</dbReference>
<dbReference type="EMBL" id="FNGP01000006">
    <property type="protein sequence ID" value="SDL79916.1"/>
    <property type="molecule type" value="Genomic_DNA"/>
</dbReference>
<evidence type="ECO:0000259" key="3">
    <source>
        <dbReference type="Pfam" id="PF13193"/>
    </source>
</evidence>
<keyword evidence="5" id="KW-1185">Reference proteome</keyword>
<dbReference type="InterPro" id="IPR050237">
    <property type="entry name" value="ATP-dep_AMP-bd_enzyme"/>
</dbReference>
<keyword evidence="1" id="KW-0472">Membrane</keyword>
<proteinExistence type="predicted"/>
<accession>A0A1G9N026</accession>
<dbReference type="RefSeq" id="WP_093253601.1">
    <property type="nucleotide sequence ID" value="NZ_FNGP01000006.1"/>
</dbReference>
<dbReference type="PANTHER" id="PTHR43767:SF1">
    <property type="entry name" value="NONRIBOSOMAL PEPTIDE SYNTHASE PES1 (EUROFUNG)-RELATED"/>
    <property type="match status" value="1"/>
</dbReference>
<dbReference type="OrthoDB" id="9803968at2"/>
<dbReference type="AlphaFoldDB" id="A0A1G9N026"/>
<keyword evidence="1" id="KW-0812">Transmembrane</keyword>
<dbReference type="InterPro" id="IPR000873">
    <property type="entry name" value="AMP-dep_synth/lig_dom"/>
</dbReference>
<keyword evidence="1" id="KW-1133">Transmembrane helix</keyword>
<name>A0A1G9N026_9ACTN</name>
<reference evidence="4 5" key="1">
    <citation type="submission" date="2016-10" db="EMBL/GenBank/DDBJ databases">
        <authorList>
            <person name="de Groot N.N."/>
        </authorList>
    </citation>
    <scope>NUCLEOTIDE SEQUENCE [LARGE SCALE GENOMIC DNA]</scope>
    <source>
        <strain evidence="4 5">CGMCC 1.9159</strain>
    </source>
</reference>
<dbReference type="NCBIfam" id="NF004114">
    <property type="entry name" value="PRK05605.1"/>
    <property type="match status" value="1"/>
</dbReference>
<dbReference type="GO" id="GO:0016878">
    <property type="term" value="F:acid-thiol ligase activity"/>
    <property type="evidence" value="ECO:0007669"/>
    <property type="project" value="UniProtKB-ARBA"/>
</dbReference>
<feature type="transmembrane region" description="Helical" evidence="1">
    <location>
        <begin position="253"/>
        <end position="274"/>
    </location>
</feature>
<dbReference type="Gene3D" id="3.30.300.30">
    <property type="match status" value="1"/>
</dbReference>
<dbReference type="STRING" id="686624.SAMN04488242_2862"/>
<feature type="domain" description="AMP-binding enzyme C-terminal" evidence="3">
    <location>
        <begin position="471"/>
        <end position="547"/>
    </location>
</feature>
<sequence>MNDARPWTKHYQPGVPAEIEMPTTSLVEMCEQAVREAGDAVALEFFGRTTTYRQLGDQIARAAEGLRRLGVGAGDRVGLILPNCPQHVVAFYAVLRLGAIVVEHNPLYTARELRHQFEDHRADVIIAWDSAVEKVADLPRDLGVRRIVAVNLLDEFPTVMRLALGLPVPKLRASRDALHTPAPGAMPWKELLSAPPLAADHPRPTVDDLAVIQYTSGTTGQAKGAKLTHRNLYANARQGEAWMHDAVKGKETLYALLPMFHAFGMTLYLTFGILKQGRIVLFPKFDVDLVLKAWKKSPATVYCAVPPIYQKTAAVAKERGVDISSAKFCISGAMALTDDIVAQWEEVSGGLLVEGYGMTESSPVALGNPFAPTRRTGTIGIPFPSTDMKVVDPEDPDVEVERGEEGELLIRGPQVFEGYWENPEETARMLLPGGWLRTGDVVVQDEDGFTTIVDRLKELIITGGFNVSPSEVERVLRAHDAIADAAVVGRRNAGGGEDVVAVITLEEGATAPTLDEVRAFCKQTLASYKVPRALHVVDDLPRSMLGKVLRRQVREKVLTNG</sequence>
<dbReference type="InterPro" id="IPR020845">
    <property type="entry name" value="AMP-binding_CS"/>
</dbReference>
<dbReference type="CDD" id="cd05936">
    <property type="entry name" value="FC-FACS_FadD_like"/>
    <property type="match status" value="1"/>
</dbReference>
<dbReference type="InterPro" id="IPR045851">
    <property type="entry name" value="AMP-bd_C_sf"/>
</dbReference>
<dbReference type="InterPro" id="IPR025110">
    <property type="entry name" value="AMP-bd_C"/>
</dbReference>
<evidence type="ECO:0000259" key="2">
    <source>
        <dbReference type="Pfam" id="PF00501"/>
    </source>
</evidence>
<evidence type="ECO:0000313" key="5">
    <source>
        <dbReference type="Proteomes" id="UP000199475"/>
    </source>
</evidence>
<dbReference type="Proteomes" id="UP000199475">
    <property type="component" value="Unassembled WGS sequence"/>
</dbReference>
<dbReference type="PANTHER" id="PTHR43767">
    <property type="entry name" value="LONG-CHAIN-FATTY-ACID--COA LIGASE"/>
    <property type="match status" value="1"/>
</dbReference>
<gene>
    <name evidence="4" type="ORF">SAMN04488242_2862</name>
</gene>
<dbReference type="Gene3D" id="3.40.50.12780">
    <property type="entry name" value="N-terminal domain of ligase-like"/>
    <property type="match status" value="1"/>
</dbReference>
<dbReference type="Pfam" id="PF13193">
    <property type="entry name" value="AMP-binding_C"/>
    <property type="match status" value="1"/>
</dbReference>
<evidence type="ECO:0000313" key="4">
    <source>
        <dbReference type="EMBL" id="SDL79916.1"/>
    </source>
</evidence>
<dbReference type="Pfam" id="PF00501">
    <property type="entry name" value="AMP-binding"/>
    <property type="match status" value="1"/>
</dbReference>
<evidence type="ECO:0000256" key="1">
    <source>
        <dbReference type="SAM" id="Phobius"/>
    </source>
</evidence>